<evidence type="ECO:0000313" key="3">
    <source>
        <dbReference type="Proteomes" id="UP001479933"/>
    </source>
</evidence>
<dbReference type="CDD" id="cd06587">
    <property type="entry name" value="VOC"/>
    <property type="match status" value="1"/>
</dbReference>
<dbReference type="InterPro" id="IPR037523">
    <property type="entry name" value="VOC_core"/>
</dbReference>
<reference evidence="2 3" key="1">
    <citation type="journal article" date="2023" name="Virus Evol.">
        <title>Computational host range prediction-The good, the bad, and the ugly.</title>
        <authorList>
            <person name="Howell A.A."/>
            <person name="Versoza C.J."/>
            <person name="Pfeifer S.P."/>
        </authorList>
    </citation>
    <scope>NUCLEOTIDE SEQUENCE [LARGE SCALE GENOMIC DNA]</scope>
    <source>
        <strain evidence="2 3">1610/1b</strain>
    </source>
</reference>
<dbReference type="EMBL" id="CP136137">
    <property type="protein sequence ID" value="WYY06731.1"/>
    <property type="molecule type" value="Genomic_DNA"/>
</dbReference>
<dbReference type="Gene3D" id="3.10.180.10">
    <property type="entry name" value="2,3-Dihydroxybiphenyl 1,2-Dioxygenase, domain 1"/>
    <property type="match status" value="1"/>
</dbReference>
<evidence type="ECO:0000259" key="1">
    <source>
        <dbReference type="PROSITE" id="PS51819"/>
    </source>
</evidence>
<dbReference type="Pfam" id="PF13669">
    <property type="entry name" value="Glyoxalase_4"/>
    <property type="match status" value="1"/>
</dbReference>
<dbReference type="PROSITE" id="PS51819">
    <property type="entry name" value="VOC"/>
    <property type="match status" value="1"/>
</dbReference>
<dbReference type="InterPro" id="IPR029068">
    <property type="entry name" value="Glyas_Bleomycin-R_OHBP_Dase"/>
</dbReference>
<proteinExistence type="predicted"/>
<dbReference type="RefSeq" id="WP_066170313.1">
    <property type="nucleotide sequence ID" value="NZ_CP136137.1"/>
</dbReference>
<name>A0ABZ2U1H1_9ACTN</name>
<gene>
    <name evidence="2" type="ORF">RVF87_16980</name>
</gene>
<evidence type="ECO:0000313" key="2">
    <source>
        <dbReference type="EMBL" id="WYY06731.1"/>
    </source>
</evidence>
<keyword evidence="3" id="KW-1185">Reference proteome</keyword>
<protein>
    <submittedName>
        <fullName evidence="2">VOC family protein</fullName>
    </submittedName>
</protein>
<dbReference type="Proteomes" id="UP001479933">
    <property type="component" value="Chromosome"/>
</dbReference>
<sequence length="241" mass="25199">MGIVNAIADALSVDDVHLTLPTADRAASARLYDILLGTRAAERWAVSNGSIGLADSDRRLTVDLHVADLAGAATLLRRRGVALDDRGESDGMGKSLALTEYAPLRVTGYEMTGGGAPGATSSGMIDHVVFTVAEADAAIALFGGRLGVNLRLVRDLGKGVSQLFFRTRSTVLEVVAGAPDTDEGIGLMGVAWRCSDIVAEQRRLVDAGLNVSEVRTGRKAGTEVCTVREPALGTATLLIQQ</sequence>
<dbReference type="SUPFAM" id="SSF54593">
    <property type="entry name" value="Glyoxalase/Bleomycin resistance protein/Dihydroxybiphenyl dioxygenase"/>
    <property type="match status" value="1"/>
</dbReference>
<organism evidence="2 3">
    <name type="scientific">Gordonia hydrophobica</name>
    <dbReference type="NCBI Taxonomy" id="40516"/>
    <lineage>
        <taxon>Bacteria</taxon>
        <taxon>Bacillati</taxon>
        <taxon>Actinomycetota</taxon>
        <taxon>Actinomycetes</taxon>
        <taxon>Mycobacteriales</taxon>
        <taxon>Gordoniaceae</taxon>
        <taxon>Gordonia</taxon>
    </lineage>
</organism>
<accession>A0ABZ2U1H1</accession>
<feature type="domain" description="VOC" evidence="1">
    <location>
        <begin position="124"/>
        <end position="241"/>
    </location>
</feature>